<dbReference type="InterPro" id="IPR035926">
    <property type="entry name" value="NusB-like_sf"/>
</dbReference>
<comment type="similarity">
    <text evidence="1 6">Belongs to the NusB family.</text>
</comment>
<comment type="caution">
    <text evidence="8">The sequence shown here is derived from an EMBL/GenBank/DDBJ whole genome shotgun (WGS) entry which is preliminary data.</text>
</comment>
<proteinExistence type="inferred from homology"/>
<gene>
    <name evidence="6 8" type="primary">nusB</name>
    <name evidence="8" type="ORF">N7U62_18735</name>
</gene>
<evidence type="ECO:0000259" key="7">
    <source>
        <dbReference type="Pfam" id="PF01029"/>
    </source>
</evidence>
<keyword evidence="3 6" id="KW-0694">RNA-binding</keyword>
<keyword evidence="2 6" id="KW-0889">Transcription antitermination</keyword>
<sequence length="369" mass="43424">MQAIFAYHTAKEADYNICKKKAQDQFLPDLDSMEVQDKEALSIDRARTAEVFDTLHKEGIEKIDSETKQEIIDEAKHYLREWENNLPENKVHFKKRMISDLLHISDDYIKLLSLILDLEELIEMQKRRKGIEHNNFAKNIIIKSLKESEDFQAERARKKTSWDTDLIKAWLKEYIRPLEFFEEYDNMANPKYEDDLDFCLKLYKSVIFKHDNVNGYFESLDIGWEENKVILKSMVLKTLKSVDSEGSEPLLMELSKNWDDDLNFLKELYDMTIDDEEELEEMIKSKSKNWDIERVAITDRIILEMAISEMTHFPSIPVKVTINEYIELSKQYSTPKSKQFVNGLLDVLSVDLQNQGKIKKSGRGLLDNK</sequence>
<evidence type="ECO:0000256" key="3">
    <source>
        <dbReference type="ARBA" id="ARBA00022884"/>
    </source>
</evidence>
<evidence type="ECO:0000313" key="8">
    <source>
        <dbReference type="EMBL" id="MCV9388725.1"/>
    </source>
</evidence>
<comment type="function">
    <text evidence="6">Involved in transcription antitermination. Required for transcription of ribosomal RNA (rRNA) genes. Binds specifically to the boxA antiterminator sequence of the ribosomal RNA (rrn) operons.</text>
</comment>
<dbReference type="Proteomes" id="UP001300692">
    <property type="component" value="Unassembled WGS sequence"/>
</dbReference>
<keyword evidence="4 6" id="KW-0805">Transcription regulation</keyword>
<evidence type="ECO:0000313" key="9">
    <source>
        <dbReference type="Proteomes" id="UP001300692"/>
    </source>
</evidence>
<keyword evidence="9" id="KW-1185">Reference proteome</keyword>
<dbReference type="Pfam" id="PF01029">
    <property type="entry name" value="NusB"/>
    <property type="match status" value="1"/>
</dbReference>
<dbReference type="PANTHER" id="PTHR11078:SF3">
    <property type="entry name" value="ANTITERMINATION NUSB DOMAIN-CONTAINING PROTEIN"/>
    <property type="match status" value="1"/>
</dbReference>
<dbReference type="SUPFAM" id="SSF48013">
    <property type="entry name" value="NusB-like"/>
    <property type="match status" value="1"/>
</dbReference>
<dbReference type="PANTHER" id="PTHR11078">
    <property type="entry name" value="N UTILIZATION SUBSTANCE PROTEIN B-RELATED"/>
    <property type="match status" value="1"/>
</dbReference>
<dbReference type="InterPro" id="IPR006027">
    <property type="entry name" value="NusB_RsmB_TIM44"/>
</dbReference>
<evidence type="ECO:0000256" key="6">
    <source>
        <dbReference type="HAMAP-Rule" id="MF_00073"/>
    </source>
</evidence>
<evidence type="ECO:0000256" key="4">
    <source>
        <dbReference type="ARBA" id="ARBA00023015"/>
    </source>
</evidence>
<dbReference type="HAMAP" id="MF_00073">
    <property type="entry name" value="NusB"/>
    <property type="match status" value="1"/>
</dbReference>
<organism evidence="8 9">
    <name type="scientific">Reichenbachiella ulvae</name>
    <dbReference type="NCBI Taxonomy" id="2980104"/>
    <lineage>
        <taxon>Bacteria</taxon>
        <taxon>Pseudomonadati</taxon>
        <taxon>Bacteroidota</taxon>
        <taxon>Cytophagia</taxon>
        <taxon>Cytophagales</taxon>
        <taxon>Reichenbachiellaceae</taxon>
        <taxon>Reichenbachiella</taxon>
    </lineage>
</organism>
<name>A0ABT3CZ04_9BACT</name>
<feature type="domain" description="NusB/RsmB/TIM44" evidence="7">
    <location>
        <begin position="258"/>
        <end position="346"/>
    </location>
</feature>
<evidence type="ECO:0000256" key="1">
    <source>
        <dbReference type="ARBA" id="ARBA00005952"/>
    </source>
</evidence>
<dbReference type="InterPro" id="IPR011605">
    <property type="entry name" value="NusB_fam"/>
</dbReference>
<dbReference type="RefSeq" id="WP_264139619.1">
    <property type="nucleotide sequence ID" value="NZ_JAOYOD010000001.1"/>
</dbReference>
<dbReference type="EMBL" id="JAOYOD010000001">
    <property type="protein sequence ID" value="MCV9388725.1"/>
    <property type="molecule type" value="Genomic_DNA"/>
</dbReference>
<dbReference type="Gene3D" id="1.10.940.10">
    <property type="entry name" value="NusB-like"/>
    <property type="match status" value="1"/>
</dbReference>
<protein>
    <recommendedName>
        <fullName evidence="6">Transcription antitermination protein NusB</fullName>
    </recommendedName>
    <alternativeName>
        <fullName evidence="6">Antitermination factor NusB</fullName>
    </alternativeName>
</protein>
<accession>A0ABT3CZ04</accession>
<evidence type="ECO:0000256" key="2">
    <source>
        <dbReference type="ARBA" id="ARBA00022814"/>
    </source>
</evidence>
<dbReference type="NCBIfam" id="TIGR01951">
    <property type="entry name" value="nusB"/>
    <property type="match status" value="1"/>
</dbReference>
<evidence type="ECO:0000256" key="5">
    <source>
        <dbReference type="ARBA" id="ARBA00023163"/>
    </source>
</evidence>
<reference evidence="8 9" key="1">
    <citation type="submission" date="2022-10" db="EMBL/GenBank/DDBJ databases">
        <title>Comparative genomics and taxonomic characterization of three novel marine species of genus Reichenbachiella exhibiting antioxidant and polysaccharide degradation activities.</title>
        <authorList>
            <person name="Muhammad N."/>
            <person name="Lee Y.-J."/>
            <person name="Ko J."/>
            <person name="Kim S.-G."/>
        </authorList>
    </citation>
    <scope>NUCLEOTIDE SEQUENCE [LARGE SCALE GENOMIC DNA]</scope>
    <source>
        <strain evidence="8 9">ABR2-5</strain>
    </source>
</reference>
<keyword evidence="5 6" id="KW-0804">Transcription</keyword>